<proteinExistence type="predicted"/>
<evidence type="ECO:0000256" key="2">
    <source>
        <dbReference type="ARBA" id="ARBA00023163"/>
    </source>
</evidence>
<dbReference type="SUPFAM" id="SSF46894">
    <property type="entry name" value="C-terminal effector domain of the bipartite response regulators"/>
    <property type="match status" value="1"/>
</dbReference>
<organism evidence="4 5">
    <name type="scientific">Ureibacillus thermophilus</name>
    <dbReference type="NCBI Taxonomy" id="367743"/>
    <lineage>
        <taxon>Bacteria</taxon>
        <taxon>Bacillati</taxon>
        <taxon>Bacillota</taxon>
        <taxon>Bacilli</taxon>
        <taxon>Bacillales</taxon>
        <taxon>Caryophanaceae</taxon>
        <taxon>Ureibacillus</taxon>
    </lineage>
</organism>
<dbReference type="GO" id="GO:0003677">
    <property type="term" value="F:DNA binding"/>
    <property type="evidence" value="ECO:0007669"/>
    <property type="project" value="InterPro"/>
</dbReference>
<dbReference type="EMBL" id="CP036528">
    <property type="protein sequence ID" value="QBK26943.1"/>
    <property type="molecule type" value="Genomic_DNA"/>
</dbReference>
<dbReference type="InterPro" id="IPR036388">
    <property type="entry name" value="WH-like_DNA-bd_sf"/>
</dbReference>
<accession>A0A4P6UUL0</accession>
<dbReference type="AlphaFoldDB" id="A0A4P6UUL0"/>
<reference evidence="4 5" key="1">
    <citation type="submission" date="2019-02" db="EMBL/GenBank/DDBJ databases">
        <title>Ureibacillus thermophilus.</title>
        <authorList>
            <person name="Sunny J.S."/>
            <person name="Natarajan A."/>
            <person name="Saleena L.M."/>
        </authorList>
    </citation>
    <scope>NUCLEOTIDE SEQUENCE [LARGE SCALE GENOMIC DNA]</scope>
    <source>
        <strain evidence="4 5">LM102</strain>
    </source>
</reference>
<feature type="repeat" description="TPR" evidence="3">
    <location>
        <begin position="101"/>
        <end position="134"/>
    </location>
</feature>
<protein>
    <submittedName>
        <fullName evidence="4">Tetratricopeptide repeat protein</fullName>
    </submittedName>
</protein>
<evidence type="ECO:0000256" key="3">
    <source>
        <dbReference type="PROSITE-ProRule" id="PRU00339"/>
    </source>
</evidence>
<dbReference type="Pfam" id="PF00515">
    <property type="entry name" value="TPR_1"/>
    <property type="match status" value="1"/>
</dbReference>
<dbReference type="Gene3D" id="1.25.40.10">
    <property type="entry name" value="Tetratricopeptide repeat domain"/>
    <property type="match status" value="1"/>
</dbReference>
<dbReference type="Proteomes" id="UP000291151">
    <property type="component" value="Chromosome"/>
</dbReference>
<keyword evidence="5" id="KW-1185">Reference proteome</keyword>
<name>A0A4P6UUL0_9BACL</name>
<dbReference type="InterPro" id="IPR011990">
    <property type="entry name" value="TPR-like_helical_dom_sf"/>
</dbReference>
<dbReference type="InterPro" id="IPR019734">
    <property type="entry name" value="TPR_rpt"/>
</dbReference>
<evidence type="ECO:0000313" key="5">
    <source>
        <dbReference type="Proteomes" id="UP000291151"/>
    </source>
</evidence>
<dbReference type="KEGG" id="uth:DKZ56_14525"/>
<dbReference type="SUPFAM" id="SSF81901">
    <property type="entry name" value="HCP-like"/>
    <property type="match status" value="1"/>
</dbReference>
<dbReference type="InterPro" id="IPR016032">
    <property type="entry name" value="Sig_transdc_resp-reg_C-effctor"/>
</dbReference>
<keyword evidence="3" id="KW-0802">TPR repeat</keyword>
<evidence type="ECO:0000313" key="4">
    <source>
        <dbReference type="EMBL" id="QBK26943.1"/>
    </source>
</evidence>
<evidence type="ECO:0000256" key="1">
    <source>
        <dbReference type="ARBA" id="ARBA00023015"/>
    </source>
</evidence>
<dbReference type="GO" id="GO:0006355">
    <property type="term" value="P:regulation of DNA-templated transcription"/>
    <property type="evidence" value="ECO:0007669"/>
    <property type="project" value="InterPro"/>
</dbReference>
<sequence>MLFREFENHSIEDLLDIEQVLLEKRAEDEPGANNRLHHLYKILLKKIRRNKEYRHLEPYITKRFIKHLIWFGTYMKSSVEKSEKEAERYFHLALKEEPHIPIAHYRLGFLAYKRKDYVQALQHFEKAIQLNEGEVEPDYQLNEIQHYYAHLYLTNSALFIAKNAQDSIMNIKNKPFHQLPNYEISPFYEIIASNNEEYLTQNAYTVVSKEGKRYCTKEEAENLQDTAGMLICYFGDREIAAIFNGEYVKLTNQQAELLRYLLIYGTEKHPITKFDVADIFTRKNPNFELKNNTFTKAIQRLKEKLENIHFPIGMIQNKQAGYYFADEIDYLIIHRTDEDFFLKE</sequence>
<keyword evidence="1" id="KW-0805">Transcription regulation</keyword>
<dbReference type="Gene3D" id="1.10.10.10">
    <property type="entry name" value="Winged helix-like DNA-binding domain superfamily/Winged helix DNA-binding domain"/>
    <property type="match status" value="1"/>
</dbReference>
<dbReference type="SMART" id="SM00028">
    <property type="entry name" value="TPR"/>
    <property type="match status" value="1"/>
</dbReference>
<dbReference type="PROSITE" id="PS50005">
    <property type="entry name" value="TPR"/>
    <property type="match status" value="1"/>
</dbReference>
<gene>
    <name evidence="4" type="ORF">DKZ56_14525</name>
</gene>
<dbReference type="RefSeq" id="WP_208650615.1">
    <property type="nucleotide sequence ID" value="NZ_CP036528.1"/>
</dbReference>
<keyword evidence="2" id="KW-0804">Transcription</keyword>